<dbReference type="Pfam" id="PF00501">
    <property type="entry name" value="AMP-binding"/>
    <property type="match status" value="1"/>
</dbReference>
<dbReference type="GO" id="GO:0031956">
    <property type="term" value="F:medium-chain fatty acid-CoA ligase activity"/>
    <property type="evidence" value="ECO:0007669"/>
    <property type="project" value="TreeGrafter"/>
</dbReference>
<dbReference type="PANTHER" id="PTHR43201:SF32">
    <property type="entry name" value="2-SUCCINYLBENZOATE--COA LIGASE, CHLOROPLASTIC_PEROXISOMAL"/>
    <property type="match status" value="1"/>
</dbReference>
<proteinExistence type="predicted"/>
<dbReference type="PROSITE" id="PS00455">
    <property type="entry name" value="AMP_BINDING"/>
    <property type="match status" value="1"/>
</dbReference>
<dbReference type="SUPFAM" id="SSF56801">
    <property type="entry name" value="Acetyl-CoA synthetase-like"/>
    <property type="match status" value="1"/>
</dbReference>
<dbReference type="InterPro" id="IPR000873">
    <property type="entry name" value="AMP-dep_synth/lig_dom"/>
</dbReference>
<name>A0A917BRD8_9PROT</name>
<dbReference type="GO" id="GO:0006631">
    <property type="term" value="P:fatty acid metabolic process"/>
    <property type="evidence" value="ECO:0007669"/>
    <property type="project" value="TreeGrafter"/>
</dbReference>
<dbReference type="InterPro" id="IPR020845">
    <property type="entry name" value="AMP-binding_CS"/>
</dbReference>
<evidence type="ECO:0000259" key="2">
    <source>
        <dbReference type="Pfam" id="PF13193"/>
    </source>
</evidence>
<dbReference type="EMBL" id="BMHV01000004">
    <property type="protein sequence ID" value="GGF55930.1"/>
    <property type="molecule type" value="Genomic_DNA"/>
</dbReference>
<organism evidence="3 4">
    <name type="scientific">Terasakiella brassicae</name>
    <dbReference type="NCBI Taxonomy" id="1634917"/>
    <lineage>
        <taxon>Bacteria</taxon>
        <taxon>Pseudomonadati</taxon>
        <taxon>Pseudomonadota</taxon>
        <taxon>Alphaproteobacteria</taxon>
        <taxon>Rhodospirillales</taxon>
        <taxon>Terasakiellaceae</taxon>
        <taxon>Terasakiella</taxon>
    </lineage>
</organism>
<dbReference type="InterPro" id="IPR042099">
    <property type="entry name" value="ANL_N_sf"/>
</dbReference>
<protein>
    <submittedName>
        <fullName evidence="3">2-succinylbenzoate--CoA ligase</fullName>
    </submittedName>
</protein>
<evidence type="ECO:0000259" key="1">
    <source>
        <dbReference type="Pfam" id="PF00501"/>
    </source>
</evidence>
<reference evidence="3" key="1">
    <citation type="journal article" date="2014" name="Int. J. Syst. Evol. Microbiol.">
        <title>Complete genome sequence of Corynebacterium casei LMG S-19264T (=DSM 44701T), isolated from a smear-ripened cheese.</title>
        <authorList>
            <consortium name="US DOE Joint Genome Institute (JGI-PGF)"/>
            <person name="Walter F."/>
            <person name="Albersmeier A."/>
            <person name="Kalinowski J."/>
            <person name="Ruckert C."/>
        </authorList>
    </citation>
    <scope>NUCLEOTIDE SEQUENCE</scope>
    <source>
        <strain evidence="3">CGMCC 1.15254</strain>
    </source>
</reference>
<dbReference type="InterPro" id="IPR045851">
    <property type="entry name" value="AMP-bd_C_sf"/>
</dbReference>
<dbReference type="Gene3D" id="3.30.300.30">
    <property type="match status" value="1"/>
</dbReference>
<dbReference type="Proteomes" id="UP000632498">
    <property type="component" value="Unassembled WGS sequence"/>
</dbReference>
<dbReference type="Gene3D" id="3.40.50.12780">
    <property type="entry name" value="N-terminal domain of ligase-like"/>
    <property type="match status" value="1"/>
</dbReference>
<comment type="caution">
    <text evidence="3">The sequence shown here is derived from an EMBL/GenBank/DDBJ whole genome shotgun (WGS) entry which is preliminary data.</text>
</comment>
<dbReference type="AlphaFoldDB" id="A0A917BRD8"/>
<feature type="domain" description="AMP-binding enzyme C-terminal" evidence="2">
    <location>
        <begin position="360"/>
        <end position="430"/>
    </location>
</feature>
<gene>
    <name evidence="3" type="primary">menE</name>
    <name evidence="3" type="ORF">GCM10011332_06710</name>
</gene>
<evidence type="ECO:0000313" key="3">
    <source>
        <dbReference type="EMBL" id="GGF55930.1"/>
    </source>
</evidence>
<evidence type="ECO:0000313" key="4">
    <source>
        <dbReference type="Proteomes" id="UP000632498"/>
    </source>
</evidence>
<dbReference type="InterPro" id="IPR025110">
    <property type="entry name" value="AMP-bd_C"/>
</dbReference>
<feature type="domain" description="AMP-dependent synthetase/ligase" evidence="1">
    <location>
        <begin position="106"/>
        <end position="308"/>
    </location>
</feature>
<accession>A0A917BRD8</accession>
<sequence length="446" mass="48577">MADIKITDPSTWLAHNRDAYPNADAVIYKSQRLTHRDLFVQVTHLSQQLKQPGLIQVHEARDPLQTTLIFHAAPMAGSPFLPLDPNMSANTREAFLEKVAPDIPFAPTPPEPDAVRLIIATSGTTGVPKGVMLSGRNLAASALASRQRIGLNAGDRWLACLPLFHIGGLSILSRCAEAGACVVLQDGFNTDKTLAAMDDHGITHLSLVPTMLHRFLEKLGNRKPPGRLKRVLVGGAAISTDLARRAFDLGWPICPTYGMSETSSQFSTFEQLPDDWCEGQIGTPLDGFDVGLHDMRLKVRGPAVMKGYINPARTMGQGLENSWFITNDLGHIGEDGQLSIIGRADDAFLIGGETVHPATVERILSTCPDVDEIAVTARNDREWGKRLVILYAGNTDEESVQQFANKHLKGPYRPTHTIKLAVLPRNTMGKLDRQALITALTGSNPD</sequence>
<dbReference type="Pfam" id="PF13193">
    <property type="entry name" value="AMP-binding_C"/>
    <property type="match status" value="1"/>
</dbReference>
<reference evidence="3" key="2">
    <citation type="submission" date="2020-09" db="EMBL/GenBank/DDBJ databases">
        <authorList>
            <person name="Sun Q."/>
            <person name="Zhou Y."/>
        </authorList>
    </citation>
    <scope>NUCLEOTIDE SEQUENCE</scope>
    <source>
        <strain evidence="3">CGMCC 1.15254</strain>
    </source>
</reference>
<dbReference type="PANTHER" id="PTHR43201">
    <property type="entry name" value="ACYL-COA SYNTHETASE"/>
    <property type="match status" value="1"/>
</dbReference>
<keyword evidence="4" id="KW-1185">Reference proteome</keyword>
<dbReference type="RefSeq" id="WP_188661607.1">
    <property type="nucleotide sequence ID" value="NZ_BMHV01000004.1"/>
</dbReference>
<keyword evidence="3" id="KW-0436">Ligase</keyword>